<proteinExistence type="predicted"/>
<gene>
    <name evidence="1" type="ORF">E5676_scaffold1738G00960</name>
</gene>
<reference evidence="1 2" key="1">
    <citation type="submission" date="2019-08" db="EMBL/GenBank/DDBJ databases">
        <title>Draft genome sequences of two oriental melons (Cucumis melo L. var makuwa).</title>
        <authorList>
            <person name="Kwon S.-Y."/>
        </authorList>
    </citation>
    <scope>NUCLEOTIDE SEQUENCE [LARGE SCALE GENOMIC DNA]</scope>
    <source>
        <strain evidence="2">cv. Chang Bougi</strain>
        <tissue evidence="1">Leaf</tissue>
    </source>
</reference>
<protein>
    <submittedName>
        <fullName evidence="1">CACTA transposable element</fullName>
    </submittedName>
</protein>
<sequence>MAPRELKELKNQQEELLEKERGFGKRDVVRRTYLQRREEAIGSRKASHDAINVTASEVLGEPRTPCLTMDKSWMNIRNKLSIEYREGVFKFLDIVKYHVDEYGLIRYPAKDV</sequence>
<dbReference type="EMBL" id="SSTD01015597">
    <property type="protein sequence ID" value="TYK02468.1"/>
    <property type="molecule type" value="Genomic_DNA"/>
</dbReference>
<evidence type="ECO:0000313" key="1">
    <source>
        <dbReference type="EMBL" id="TYK02468.1"/>
    </source>
</evidence>
<accession>A0A5D3BU07</accession>
<evidence type="ECO:0000313" key="2">
    <source>
        <dbReference type="Proteomes" id="UP000321947"/>
    </source>
</evidence>
<dbReference type="AlphaFoldDB" id="A0A5D3BU07"/>
<name>A0A5D3BU07_CUCMM</name>
<dbReference type="Proteomes" id="UP000321947">
    <property type="component" value="Unassembled WGS sequence"/>
</dbReference>
<comment type="caution">
    <text evidence="1">The sequence shown here is derived from an EMBL/GenBank/DDBJ whole genome shotgun (WGS) entry which is preliminary data.</text>
</comment>
<organism evidence="1 2">
    <name type="scientific">Cucumis melo var. makuwa</name>
    <name type="common">Oriental melon</name>
    <dbReference type="NCBI Taxonomy" id="1194695"/>
    <lineage>
        <taxon>Eukaryota</taxon>
        <taxon>Viridiplantae</taxon>
        <taxon>Streptophyta</taxon>
        <taxon>Embryophyta</taxon>
        <taxon>Tracheophyta</taxon>
        <taxon>Spermatophyta</taxon>
        <taxon>Magnoliopsida</taxon>
        <taxon>eudicotyledons</taxon>
        <taxon>Gunneridae</taxon>
        <taxon>Pentapetalae</taxon>
        <taxon>rosids</taxon>
        <taxon>fabids</taxon>
        <taxon>Cucurbitales</taxon>
        <taxon>Cucurbitaceae</taxon>
        <taxon>Benincaseae</taxon>
        <taxon>Cucumis</taxon>
    </lineage>
</organism>